<dbReference type="RefSeq" id="WP_115226388.1">
    <property type="nucleotide sequence ID" value="NZ_CAWOLO010000009.1"/>
</dbReference>
<evidence type="ECO:0000313" key="2">
    <source>
        <dbReference type="EMBL" id="STQ89998.1"/>
    </source>
</evidence>
<dbReference type="PROSITE" id="PS50943">
    <property type="entry name" value="HTH_CROC1"/>
    <property type="match status" value="1"/>
</dbReference>
<dbReference type="EMBL" id="UGHR01000001">
    <property type="protein sequence ID" value="STQ89998.1"/>
    <property type="molecule type" value="Genomic_DNA"/>
</dbReference>
<dbReference type="Proteomes" id="UP000295794">
    <property type="component" value="Unassembled WGS sequence"/>
</dbReference>
<reference evidence="3 5" key="2">
    <citation type="submission" date="2019-03" db="EMBL/GenBank/DDBJ databases">
        <title>Genomic Encyclopedia of Type Strains, Phase IV (KMG-IV): sequencing the most valuable type-strain genomes for metagenomic binning, comparative biology and taxonomic classification.</title>
        <authorList>
            <person name="Goeker M."/>
        </authorList>
    </citation>
    <scope>NUCLEOTIDE SEQUENCE [LARGE SCALE GENOMIC DNA]</scope>
    <source>
        <strain evidence="3 5">DSM 3764</strain>
    </source>
</reference>
<evidence type="ECO:0000259" key="1">
    <source>
        <dbReference type="PROSITE" id="PS50943"/>
    </source>
</evidence>
<reference evidence="2 4" key="1">
    <citation type="submission" date="2018-06" db="EMBL/GenBank/DDBJ databases">
        <authorList>
            <consortium name="Pathogen Informatics"/>
            <person name="Doyle S."/>
        </authorList>
    </citation>
    <scope>NUCLEOTIDE SEQUENCE [LARGE SCALE GENOMIC DNA]</scope>
    <source>
        <strain evidence="2 4">NCTC11159</strain>
    </source>
</reference>
<name>A0A377Q5G1_9NEIS</name>
<organism evidence="2 4">
    <name type="scientific">Iodobacter fluviatilis</name>
    <dbReference type="NCBI Taxonomy" id="537"/>
    <lineage>
        <taxon>Bacteria</taxon>
        <taxon>Pseudomonadati</taxon>
        <taxon>Pseudomonadota</taxon>
        <taxon>Betaproteobacteria</taxon>
        <taxon>Neisseriales</taxon>
        <taxon>Chitinibacteraceae</taxon>
        <taxon>Iodobacter</taxon>
    </lineage>
</organism>
<feature type="domain" description="HTH cro/C1-type" evidence="1">
    <location>
        <begin position="14"/>
        <end position="46"/>
    </location>
</feature>
<dbReference type="CDD" id="cd00093">
    <property type="entry name" value="HTH_XRE"/>
    <property type="match status" value="1"/>
</dbReference>
<accession>A0A377Q5G1</accession>
<dbReference type="Gene3D" id="1.10.260.40">
    <property type="entry name" value="lambda repressor-like DNA-binding domains"/>
    <property type="match status" value="1"/>
</dbReference>
<sequence>MSNITSLKDVGKILRAKRNEMGLSQQALAIQANVGNRIIGEIEAGKPTCQFDKVAHVMQQVGLQLRVVTTNQG</sequence>
<gene>
    <name evidence="3" type="ORF">EV682_10957</name>
    <name evidence="2" type="ORF">NCTC11159_01056</name>
</gene>
<dbReference type="EMBL" id="SMBT01000009">
    <property type="protein sequence ID" value="TCU84532.1"/>
    <property type="molecule type" value="Genomic_DNA"/>
</dbReference>
<evidence type="ECO:0000313" key="5">
    <source>
        <dbReference type="Proteomes" id="UP000295794"/>
    </source>
</evidence>
<keyword evidence="5" id="KW-1185">Reference proteome</keyword>
<evidence type="ECO:0000313" key="4">
    <source>
        <dbReference type="Proteomes" id="UP000255108"/>
    </source>
</evidence>
<evidence type="ECO:0000313" key="3">
    <source>
        <dbReference type="EMBL" id="TCU84532.1"/>
    </source>
</evidence>
<protein>
    <submittedName>
        <fullName evidence="2">Transcriptional regulator, y4mF family</fullName>
    </submittedName>
    <submittedName>
        <fullName evidence="3">Y4mF family transcriptional regulator</fullName>
    </submittedName>
</protein>
<dbReference type="Proteomes" id="UP000255108">
    <property type="component" value="Unassembled WGS sequence"/>
</dbReference>
<dbReference type="OrthoDB" id="9156632at2"/>
<dbReference type="InterPro" id="IPR001387">
    <property type="entry name" value="Cro/C1-type_HTH"/>
</dbReference>
<dbReference type="SUPFAM" id="SSF47413">
    <property type="entry name" value="lambda repressor-like DNA-binding domains"/>
    <property type="match status" value="1"/>
</dbReference>
<dbReference type="InterPro" id="IPR010982">
    <property type="entry name" value="Lambda_DNA-bd_dom_sf"/>
</dbReference>
<dbReference type="GO" id="GO:0003677">
    <property type="term" value="F:DNA binding"/>
    <property type="evidence" value="ECO:0007669"/>
    <property type="project" value="InterPro"/>
</dbReference>
<dbReference type="AlphaFoldDB" id="A0A377Q5G1"/>
<proteinExistence type="predicted"/>